<comment type="catalytic activity">
    <reaction evidence="1">
        <text>a uridine in RNA = a pseudouridine in RNA</text>
        <dbReference type="Rhea" id="RHEA:48348"/>
        <dbReference type="Rhea" id="RHEA-COMP:12068"/>
        <dbReference type="Rhea" id="RHEA-COMP:12069"/>
        <dbReference type="ChEBI" id="CHEBI:65314"/>
        <dbReference type="ChEBI" id="CHEBI:65315"/>
    </reaction>
</comment>
<dbReference type="PROSITE" id="PS50889">
    <property type="entry name" value="S4"/>
    <property type="match status" value="1"/>
</dbReference>
<evidence type="ECO:0000256" key="5">
    <source>
        <dbReference type="ARBA" id="ARBA00033164"/>
    </source>
</evidence>
<proteinExistence type="inferred from homology"/>
<evidence type="ECO:0000259" key="7">
    <source>
        <dbReference type="Pfam" id="PF00849"/>
    </source>
</evidence>
<dbReference type="GO" id="GO:0009982">
    <property type="term" value="F:pseudouridine synthase activity"/>
    <property type="evidence" value="ECO:0007669"/>
    <property type="project" value="InterPro"/>
</dbReference>
<gene>
    <name evidence="8" type="primary">rluD_2</name>
    <name evidence="8" type="ORF">NCTC13102_01541</name>
</gene>
<sequence>MQKAYKLLSTQLGTSHKKAKTLIDQGRVSFKGKKITLARAEFPDQSIFDVIAYTKPTILFEDSDIMCIDKPPFIESYNLVDDLIDIFGEEFKEWSLLHRLDKETSGVILLVKTESEFAKKAREEFKHKRVIKHYNTLVDGIISEEQVIDLPILTQRGKIAKSKISKKGLPAISIIKPQAIIGKKTLLDVEIKTGRTHQIRIHLKAIGYPIVGDSLYGGIPAKRLMLHARYIKIFDYEFHAPLPKEFQV</sequence>
<evidence type="ECO:0000256" key="6">
    <source>
        <dbReference type="PROSITE-ProRule" id="PRU00182"/>
    </source>
</evidence>
<keyword evidence="8" id="KW-0456">Lyase</keyword>
<dbReference type="InterPro" id="IPR006224">
    <property type="entry name" value="PsdUridine_synth_RluA-like_CS"/>
</dbReference>
<dbReference type="Gene3D" id="3.30.2350.10">
    <property type="entry name" value="Pseudouridine synthase"/>
    <property type="match status" value="1"/>
</dbReference>
<protein>
    <recommendedName>
        <fullName evidence="4">RNA pseudouridylate synthase</fullName>
    </recommendedName>
    <alternativeName>
        <fullName evidence="5">RNA-uridine isomerase</fullName>
    </alternativeName>
</protein>
<dbReference type="Pfam" id="PF00849">
    <property type="entry name" value="PseudoU_synth_2"/>
    <property type="match status" value="1"/>
</dbReference>
<accession>A0A2X3BBB1</accession>
<dbReference type="RefSeq" id="WP_023948525.1">
    <property type="nucleotide sequence ID" value="NZ_JAERIV010000002.1"/>
</dbReference>
<evidence type="ECO:0000313" key="8">
    <source>
        <dbReference type="EMBL" id="SQB99067.1"/>
    </source>
</evidence>
<feature type="domain" description="Pseudouridine synthase RsuA/RluA-like" evidence="7">
    <location>
        <begin position="83"/>
        <end position="204"/>
    </location>
</feature>
<dbReference type="PANTHER" id="PTHR21600:SF44">
    <property type="entry name" value="RIBOSOMAL LARGE SUBUNIT PSEUDOURIDINE SYNTHASE D"/>
    <property type="match status" value="1"/>
</dbReference>
<evidence type="ECO:0000313" key="9">
    <source>
        <dbReference type="Proteomes" id="UP000250166"/>
    </source>
</evidence>
<dbReference type="Proteomes" id="UP000250166">
    <property type="component" value="Unassembled WGS sequence"/>
</dbReference>
<name>A0A2X3BBB1_9HELI</name>
<dbReference type="PANTHER" id="PTHR21600">
    <property type="entry name" value="MITOCHONDRIAL RNA PSEUDOURIDINE SYNTHASE"/>
    <property type="match status" value="1"/>
</dbReference>
<evidence type="ECO:0000256" key="1">
    <source>
        <dbReference type="ARBA" id="ARBA00000073"/>
    </source>
</evidence>
<dbReference type="EMBL" id="UAWL01000006">
    <property type="protein sequence ID" value="SQB99067.1"/>
    <property type="molecule type" value="Genomic_DNA"/>
</dbReference>
<dbReference type="PROSITE" id="PS01129">
    <property type="entry name" value="PSI_RLU"/>
    <property type="match status" value="1"/>
</dbReference>
<dbReference type="CDD" id="cd02869">
    <property type="entry name" value="PseudoU_synth_RluA_like"/>
    <property type="match status" value="1"/>
</dbReference>
<dbReference type="InterPro" id="IPR020103">
    <property type="entry name" value="PsdUridine_synth_cat_dom_sf"/>
</dbReference>
<evidence type="ECO:0000256" key="2">
    <source>
        <dbReference type="ARBA" id="ARBA00010876"/>
    </source>
</evidence>
<evidence type="ECO:0000256" key="4">
    <source>
        <dbReference type="ARBA" id="ARBA00031870"/>
    </source>
</evidence>
<comment type="similarity">
    <text evidence="2">Belongs to the pseudouridine synthase RluA family.</text>
</comment>
<reference evidence="8 9" key="1">
    <citation type="submission" date="2018-06" db="EMBL/GenBank/DDBJ databases">
        <authorList>
            <consortium name="Pathogen Informatics"/>
            <person name="Doyle S."/>
        </authorList>
    </citation>
    <scope>NUCLEOTIDE SEQUENCE [LARGE SCALE GENOMIC DNA]</scope>
    <source>
        <strain evidence="8 9">NCTC13102</strain>
    </source>
</reference>
<dbReference type="GO" id="GO:0140098">
    <property type="term" value="F:catalytic activity, acting on RNA"/>
    <property type="evidence" value="ECO:0007669"/>
    <property type="project" value="UniProtKB-ARBA"/>
</dbReference>
<dbReference type="AlphaFoldDB" id="A0A2X3BBB1"/>
<keyword evidence="6" id="KW-0694">RNA-binding</keyword>
<dbReference type="GO" id="GO:0016829">
    <property type="term" value="F:lyase activity"/>
    <property type="evidence" value="ECO:0007669"/>
    <property type="project" value="UniProtKB-KW"/>
</dbReference>
<dbReference type="InterPro" id="IPR006145">
    <property type="entry name" value="PsdUridine_synth_RsuA/RluA"/>
</dbReference>
<dbReference type="SUPFAM" id="SSF55120">
    <property type="entry name" value="Pseudouridine synthase"/>
    <property type="match status" value="1"/>
</dbReference>
<dbReference type="GO" id="GO:0000455">
    <property type="term" value="P:enzyme-directed rRNA pseudouridine synthesis"/>
    <property type="evidence" value="ECO:0007669"/>
    <property type="project" value="TreeGrafter"/>
</dbReference>
<organism evidence="8 9">
    <name type="scientific">Helicobacter fennelliae</name>
    <dbReference type="NCBI Taxonomy" id="215"/>
    <lineage>
        <taxon>Bacteria</taxon>
        <taxon>Pseudomonadati</taxon>
        <taxon>Campylobacterota</taxon>
        <taxon>Epsilonproteobacteria</taxon>
        <taxon>Campylobacterales</taxon>
        <taxon>Helicobacteraceae</taxon>
        <taxon>Helicobacter</taxon>
    </lineage>
</organism>
<keyword evidence="3 8" id="KW-0413">Isomerase</keyword>
<dbReference type="GO" id="GO:0003723">
    <property type="term" value="F:RNA binding"/>
    <property type="evidence" value="ECO:0007669"/>
    <property type="project" value="UniProtKB-KW"/>
</dbReference>
<dbReference type="InterPro" id="IPR050188">
    <property type="entry name" value="RluA_PseudoU_synthase"/>
</dbReference>
<evidence type="ECO:0000256" key="3">
    <source>
        <dbReference type="ARBA" id="ARBA00023235"/>
    </source>
</evidence>